<dbReference type="InterPro" id="IPR000182">
    <property type="entry name" value="GNAT_dom"/>
</dbReference>
<name>A0AAU1ICH5_9ACTN</name>
<dbReference type="Gene3D" id="3.40.630.30">
    <property type="match status" value="1"/>
</dbReference>
<dbReference type="Pfam" id="PF00583">
    <property type="entry name" value="Acetyltransf_1"/>
    <property type="match status" value="1"/>
</dbReference>
<accession>A0AAU1ICH5</accession>
<dbReference type="CDD" id="cd04301">
    <property type="entry name" value="NAT_SF"/>
    <property type="match status" value="1"/>
</dbReference>
<reference evidence="2" key="1">
    <citation type="submission" date="2022-10" db="EMBL/GenBank/DDBJ databases">
        <title>The complete genomes of actinobacterial strains from the NBC collection.</title>
        <authorList>
            <person name="Joergensen T.S."/>
            <person name="Alvarez Arevalo M."/>
            <person name="Sterndorff E.B."/>
            <person name="Faurdal D."/>
            <person name="Vuksanovic O."/>
            <person name="Mourched A.-S."/>
            <person name="Charusanti P."/>
            <person name="Shaw S."/>
            <person name="Blin K."/>
            <person name="Weber T."/>
        </authorList>
    </citation>
    <scope>NUCLEOTIDE SEQUENCE</scope>
    <source>
        <strain evidence="2">NBC 00180</strain>
    </source>
</reference>
<dbReference type="GO" id="GO:0016747">
    <property type="term" value="F:acyltransferase activity, transferring groups other than amino-acyl groups"/>
    <property type="evidence" value="ECO:0007669"/>
    <property type="project" value="InterPro"/>
</dbReference>
<organism evidence="2">
    <name type="scientific">Streptomyces sp. NBC_00180</name>
    <dbReference type="NCBI Taxonomy" id="2903632"/>
    <lineage>
        <taxon>Bacteria</taxon>
        <taxon>Bacillati</taxon>
        <taxon>Actinomycetota</taxon>
        <taxon>Actinomycetes</taxon>
        <taxon>Kitasatosporales</taxon>
        <taxon>Streptomycetaceae</taxon>
        <taxon>Streptomyces</taxon>
    </lineage>
</organism>
<protein>
    <submittedName>
        <fullName evidence="2">GNAT family N-acetyltransferase</fullName>
    </submittedName>
</protein>
<feature type="domain" description="N-acetyltransferase" evidence="1">
    <location>
        <begin position="89"/>
        <end position="224"/>
    </location>
</feature>
<evidence type="ECO:0000259" key="1">
    <source>
        <dbReference type="PROSITE" id="PS51186"/>
    </source>
</evidence>
<gene>
    <name evidence="2" type="ORF">OG477_41695</name>
</gene>
<proteinExistence type="predicted"/>
<dbReference type="AlphaFoldDB" id="A0AAU1ICH5"/>
<dbReference type="EMBL" id="CP108140">
    <property type="protein sequence ID" value="WTP91409.1"/>
    <property type="molecule type" value="Genomic_DNA"/>
</dbReference>
<sequence>MCAGVDPSGAVVGAVALSQRAFDGSGLIHWLHAQDDDPGVISALLSHACQTLGPRRLYAFSEPAICALALVPGLPVGHHHRLADLLMGARFVPYARQCYLLLDDLLLPGRPARLPDEPPTDVTRVRSPDGWRLRIRHGAGTAASAVVLACPDDTALLWQLSVSPGHRRRGMGSRLLRECVDLAITRDARRVAVYIDHDNAVMDSFLQAHGFCHVDTLVAYERRP</sequence>
<evidence type="ECO:0000313" key="2">
    <source>
        <dbReference type="EMBL" id="WTP91409.1"/>
    </source>
</evidence>
<dbReference type="PROSITE" id="PS51186">
    <property type="entry name" value="GNAT"/>
    <property type="match status" value="1"/>
</dbReference>
<dbReference type="SUPFAM" id="SSF55729">
    <property type="entry name" value="Acyl-CoA N-acyltransferases (Nat)"/>
    <property type="match status" value="1"/>
</dbReference>
<dbReference type="InterPro" id="IPR016181">
    <property type="entry name" value="Acyl_CoA_acyltransferase"/>
</dbReference>